<evidence type="ECO:0000313" key="3">
    <source>
        <dbReference type="Proteomes" id="UP000030355"/>
    </source>
</evidence>
<feature type="transmembrane region" description="Helical" evidence="1">
    <location>
        <begin position="17"/>
        <end position="41"/>
    </location>
</feature>
<reference evidence="3" key="1">
    <citation type="journal article" date="2014" name="Sci. Data">
        <title>Genomes of diverse isolates of the marine cyanobacterium Prochlorococcus.</title>
        <authorList>
            <person name="Biller S."/>
            <person name="Berube P."/>
            <person name="Thompson J."/>
            <person name="Kelly L."/>
            <person name="Roggensack S."/>
            <person name="Awad L."/>
            <person name="Roache-Johnson K."/>
            <person name="Ding H."/>
            <person name="Giovannoni S.J."/>
            <person name="Moore L.R."/>
            <person name="Chisholm S.W."/>
        </authorList>
    </citation>
    <scope>NUCLEOTIDE SEQUENCE [LARGE SCALE GENOMIC DNA]</scope>
    <source>
        <strain evidence="3">MIT 9201</strain>
    </source>
</reference>
<comment type="caution">
    <text evidence="2">The sequence shown here is derived from an EMBL/GenBank/DDBJ whole genome shotgun (WGS) entry which is preliminary data.</text>
</comment>
<gene>
    <name evidence="2" type="ORF">EU95_0251</name>
</gene>
<organism evidence="2 3">
    <name type="scientific">Prochlorococcus marinus str. MIT 9201</name>
    <dbReference type="NCBI Taxonomy" id="93057"/>
    <lineage>
        <taxon>Bacteria</taxon>
        <taxon>Bacillati</taxon>
        <taxon>Cyanobacteriota</taxon>
        <taxon>Cyanophyceae</taxon>
        <taxon>Synechococcales</taxon>
        <taxon>Prochlorococcaceae</taxon>
        <taxon>Prochlorococcus</taxon>
    </lineage>
</organism>
<protein>
    <submittedName>
        <fullName evidence="2">Uncharacterized protein</fullName>
    </submittedName>
</protein>
<sequence length="50" mass="5668">MNIFISFQLGEVEVSNLTIVILAFFSSFTFIAVGISSYKLYKSLINDDDR</sequence>
<proteinExistence type="predicted"/>
<evidence type="ECO:0000256" key="1">
    <source>
        <dbReference type="SAM" id="Phobius"/>
    </source>
</evidence>
<name>A0A0A2AB84_PROMR</name>
<evidence type="ECO:0000313" key="2">
    <source>
        <dbReference type="EMBL" id="KGF97784.1"/>
    </source>
</evidence>
<dbReference type="RefSeq" id="WP_193742424.1">
    <property type="nucleotide sequence ID" value="NZ_CP138977.1"/>
</dbReference>
<dbReference type="EMBL" id="JNAL01000005">
    <property type="protein sequence ID" value="KGF97784.1"/>
    <property type="molecule type" value="Genomic_DNA"/>
</dbReference>
<keyword evidence="1" id="KW-1133">Transmembrane helix</keyword>
<accession>A0A0A2AB84</accession>
<dbReference type="AlphaFoldDB" id="A0A0A2AB84"/>
<keyword evidence="1" id="KW-0472">Membrane</keyword>
<dbReference type="Proteomes" id="UP000030355">
    <property type="component" value="Unassembled WGS sequence"/>
</dbReference>
<keyword evidence="1" id="KW-0812">Transmembrane</keyword>